<dbReference type="WormBase" id="CBG26310a">
    <property type="protein sequence ID" value="CBP38747"/>
    <property type="gene ID" value="WBGene00087724"/>
</dbReference>
<evidence type="ECO:0000313" key="1">
    <source>
        <dbReference type="EMBL" id="CAR98913.1"/>
    </source>
</evidence>
<reference evidence="1 2" key="2">
    <citation type="journal article" date="2011" name="PLoS Genet.">
        <title>Caenorhabditis briggsae recombinant inbred line genotypes reveal inter-strain incompatibility and the evolution of recombination.</title>
        <authorList>
            <person name="Ross J.A."/>
            <person name="Koboldt D.C."/>
            <person name="Staisch J.E."/>
            <person name="Chamberlin H.M."/>
            <person name="Gupta B.P."/>
            <person name="Miller R.D."/>
            <person name="Baird S.E."/>
            <person name="Haag E.S."/>
        </authorList>
    </citation>
    <scope>NUCLEOTIDE SEQUENCE [LARGE SCALE GENOMIC DNA]</scope>
    <source>
        <strain evidence="1 2">AF16</strain>
    </source>
</reference>
<evidence type="ECO:0000313" key="3">
    <source>
        <dbReference type="WormBase" id="CBG26310a"/>
    </source>
</evidence>
<dbReference type="InParanoid" id="B6IG83"/>
<protein>
    <submittedName>
        <fullName evidence="1">Protein CBG26310</fullName>
    </submittedName>
</protein>
<sequence length="72" mass="8159">MDGVHLPKLVNIPITDSSCFHNISRILIQHGPPILDTHLWQVSLFFWFLRDVFSAFPTLQLVSAVVVCSNIL</sequence>
<dbReference type="eggNOG" id="ENOG502RJ5P">
    <property type="taxonomic scope" value="Eukaryota"/>
</dbReference>
<proteinExistence type="predicted"/>
<name>B6IG83_CAEBR</name>
<dbReference type="AlphaFoldDB" id="B6IG83"/>
<dbReference type="GeneID" id="68917791"/>
<evidence type="ECO:0000313" key="2">
    <source>
        <dbReference type="Proteomes" id="UP000008549"/>
    </source>
</evidence>
<dbReference type="KEGG" id="cbr:CBG_26310"/>
<keyword evidence="2" id="KW-1185">Reference proteome</keyword>
<dbReference type="EMBL" id="HE600986">
    <property type="protein sequence ID" value="CAR98913.1"/>
    <property type="molecule type" value="Genomic_DNA"/>
</dbReference>
<dbReference type="RefSeq" id="XP_045098480.1">
    <property type="nucleotide sequence ID" value="XM_045235636.1"/>
</dbReference>
<dbReference type="HOGENOM" id="CLU_2724493_0_0_1"/>
<dbReference type="CTD" id="68917791"/>
<reference evidence="1 2" key="1">
    <citation type="journal article" date="2003" name="PLoS Biol.">
        <title>The genome sequence of Caenorhabditis briggsae: a platform for comparative genomics.</title>
        <authorList>
            <person name="Stein L.D."/>
            <person name="Bao Z."/>
            <person name="Blasiar D."/>
            <person name="Blumenthal T."/>
            <person name="Brent M.R."/>
            <person name="Chen N."/>
            <person name="Chinwalla A."/>
            <person name="Clarke L."/>
            <person name="Clee C."/>
            <person name="Coghlan A."/>
            <person name="Coulson A."/>
            <person name="D'Eustachio P."/>
            <person name="Fitch D.H."/>
            <person name="Fulton L.A."/>
            <person name="Fulton R.E."/>
            <person name="Griffiths-Jones S."/>
            <person name="Harris T.W."/>
            <person name="Hillier L.W."/>
            <person name="Kamath R."/>
            <person name="Kuwabara P.E."/>
            <person name="Mardis E.R."/>
            <person name="Marra M.A."/>
            <person name="Miner T.L."/>
            <person name="Minx P."/>
            <person name="Mullikin J.C."/>
            <person name="Plumb R.W."/>
            <person name="Rogers J."/>
            <person name="Schein J.E."/>
            <person name="Sohrmann M."/>
            <person name="Spieth J."/>
            <person name="Stajich J.E."/>
            <person name="Wei C."/>
            <person name="Willey D."/>
            <person name="Wilson R.K."/>
            <person name="Durbin R."/>
            <person name="Waterston R.H."/>
        </authorList>
    </citation>
    <scope>NUCLEOTIDE SEQUENCE [LARGE SCALE GENOMIC DNA]</scope>
    <source>
        <strain evidence="1 2">AF16</strain>
    </source>
</reference>
<accession>B6IG83</accession>
<gene>
    <name evidence="1 3" type="ORF">CBG26310</name>
    <name evidence="1" type="ORF">CBG_26310</name>
</gene>
<organism evidence="1 2">
    <name type="scientific">Caenorhabditis briggsae</name>
    <dbReference type="NCBI Taxonomy" id="6238"/>
    <lineage>
        <taxon>Eukaryota</taxon>
        <taxon>Metazoa</taxon>
        <taxon>Ecdysozoa</taxon>
        <taxon>Nematoda</taxon>
        <taxon>Chromadorea</taxon>
        <taxon>Rhabditida</taxon>
        <taxon>Rhabditina</taxon>
        <taxon>Rhabditomorpha</taxon>
        <taxon>Rhabditoidea</taxon>
        <taxon>Rhabditidae</taxon>
        <taxon>Peloderinae</taxon>
        <taxon>Caenorhabditis</taxon>
    </lineage>
</organism>
<dbReference type="Proteomes" id="UP000008549">
    <property type="component" value="Unassembled WGS sequence"/>
</dbReference>